<dbReference type="EMBL" id="ML120362">
    <property type="protein sequence ID" value="RPB03443.1"/>
    <property type="molecule type" value="Genomic_DNA"/>
</dbReference>
<evidence type="ECO:0000313" key="2">
    <source>
        <dbReference type="Proteomes" id="UP000276215"/>
    </source>
</evidence>
<keyword evidence="2" id="KW-1185">Reference proteome</keyword>
<reference evidence="1 2" key="1">
    <citation type="journal article" date="2018" name="Nat. Ecol. Evol.">
        <title>Pezizomycetes genomes reveal the molecular basis of ectomycorrhizal truffle lifestyle.</title>
        <authorList>
            <person name="Murat C."/>
            <person name="Payen T."/>
            <person name="Noel B."/>
            <person name="Kuo A."/>
            <person name="Morin E."/>
            <person name="Chen J."/>
            <person name="Kohler A."/>
            <person name="Krizsan K."/>
            <person name="Balestrini R."/>
            <person name="Da Silva C."/>
            <person name="Montanini B."/>
            <person name="Hainaut M."/>
            <person name="Levati E."/>
            <person name="Barry K.W."/>
            <person name="Belfiori B."/>
            <person name="Cichocki N."/>
            <person name="Clum A."/>
            <person name="Dockter R.B."/>
            <person name="Fauchery L."/>
            <person name="Guy J."/>
            <person name="Iotti M."/>
            <person name="Le Tacon F."/>
            <person name="Lindquist E.A."/>
            <person name="Lipzen A."/>
            <person name="Malagnac F."/>
            <person name="Mello A."/>
            <person name="Molinier V."/>
            <person name="Miyauchi S."/>
            <person name="Poulain J."/>
            <person name="Riccioni C."/>
            <person name="Rubini A."/>
            <person name="Sitrit Y."/>
            <person name="Splivallo R."/>
            <person name="Traeger S."/>
            <person name="Wang M."/>
            <person name="Zifcakova L."/>
            <person name="Wipf D."/>
            <person name="Zambonelli A."/>
            <person name="Paolocci F."/>
            <person name="Nowrousian M."/>
            <person name="Ottonello S."/>
            <person name="Baldrian P."/>
            <person name="Spatafora J.W."/>
            <person name="Henrissat B."/>
            <person name="Nagy L.G."/>
            <person name="Aury J.M."/>
            <person name="Wincker P."/>
            <person name="Grigoriev I.V."/>
            <person name="Bonfante P."/>
            <person name="Martin F.M."/>
        </authorList>
    </citation>
    <scope>NUCLEOTIDE SEQUENCE [LARGE SCALE GENOMIC DNA]</scope>
    <source>
        <strain evidence="1 2">120613-1</strain>
    </source>
</reference>
<sequence length="70" mass="7878">MRGLFSLPASISTNHQSPVQTQLPSNTVSHLKRIPYKFAKSCTYLARRPAFFSFFLCMCCIVCNPVSHPT</sequence>
<gene>
    <name evidence="1" type="ORF">L873DRAFT_162506</name>
</gene>
<accession>A0A3N4JZG9</accession>
<protein>
    <submittedName>
        <fullName evidence="1">Uncharacterized protein</fullName>
    </submittedName>
</protein>
<evidence type="ECO:0000313" key="1">
    <source>
        <dbReference type="EMBL" id="RPB03443.1"/>
    </source>
</evidence>
<organism evidence="1 2">
    <name type="scientific">Choiromyces venosus 120613-1</name>
    <dbReference type="NCBI Taxonomy" id="1336337"/>
    <lineage>
        <taxon>Eukaryota</taxon>
        <taxon>Fungi</taxon>
        <taxon>Dikarya</taxon>
        <taxon>Ascomycota</taxon>
        <taxon>Pezizomycotina</taxon>
        <taxon>Pezizomycetes</taxon>
        <taxon>Pezizales</taxon>
        <taxon>Tuberaceae</taxon>
        <taxon>Choiromyces</taxon>
    </lineage>
</organism>
<dbReference type="AlphaFoldDB" id="A0A3N4JZG9"/>
<proteinExistence type="predicted"/>
<name>A0A3N4JZG9_9PEZI</name>
<dbReference type="Proteomes" id="UP000276215">
    <property type="component" value="Unassembled WGS sequence"/>
</dbReference>